<proteinExistence type="predicted"/>
<evidence type="ECO:0000313" key="1">
    <source>
        <dbReference type="EMBL" id="SNV50593.1"/>
    </source>
</evidence>
<evidence type="ECO:0008006" key="3">
    <source>
        <dbReference type="Google" id="ProtNLM"/>
    </source>
</evidence>
<evidence type="ECO:0000313" key="2">
    <source>
        <dbReference type="Proteomes" id="UP000215196"/>
    </source>
</evidence>
<dbReference type="AlphaFoldDB" id="A0A239XWZ4"/>
<dbReference type="Pfam" id="PF14137">
    <property type="entry name" value="DUF4304"/>
    <property type="match status" value="1"/>
</dbReference>
<dbReference type="Proteomes" id="UP000215196">
    <property type="component" value="Chromosome 1"/>
</dbReference>
<accession>A0A239XWZ4</accession>
<keyword evidence="2" id="KW-1185">Reference proteome</keyword>
<organism evidence="1 2">
    <name type="scientific">Chryseobacterium taklimakanense</name>
    <dbReference type="NCBI Taxonomy" id="536441"/>
    <lineage>
        <taxon>Bacteria</taxon>
        <taxon>Pseudomonadati</taxon>
        <taxon>Bacteroidota</taxon>
        <taxon>Flavobacteriia</taxon>
        <taxon>Flavobacteriales</taxon>
        <taxon>Weeksellaceae</taxon>
        <taxon>Chryseobacterium group</taxon>
        <taxon>Chryseobacterium</taxon>
    </lineage>
</organism>
<name>A0A239XWZ4_9FLAO</name>
<dbReference type="RefSeq" id="WP_095073530.1">
    <property type="nucleotide sequence ID" value="NZ_LT906465.1"/>
</dbReference>
<dbReference type="EMBL" id="LT906465">
    <property type="protein sequence ID" value="SNV50593.1"/>
    <property type="molecule type" value="Genomic_DNA"/>
</dbReference>
<gene>
    <name evidence="1" type="ORF">SAMEA4412677_02422</name>
</gene>
<reference evidence="1 2" key="1">
    <citation type="submission" date="2017-06" db="EMBL/GenBank/DDBJ databases">
        <authorList>
            <consortium name="Pathogen Informatics"/>
        </authorList>
    </citation>
    <scope>NUCLEOTIDE SEQUENCE [LARGE SCALE GENOMIC DNA]</scope>
    <source>
        <strain evidence="1 2">NCTC13490</strain>
    </source>
</reference>
<dbReference type="KEGG" id="ctak:4412677_02422"/>
<protein>
    <recommendedName>
        <fullName evidence="3">DUF4304 domain-containing protein</fullName>
    </recommendedName>
</protein>
<sequence>MTAKEKQTEFIKTYLKPTLKNLGYQTSGQTWWKDKGDFFILINLQNFSWNSKDSVDFCFNIGVALKETMKDTDKKKPTVHDLTVYLRESSYLPGSRQEYKFRNKTGYVLTEQVDTNDFITELKSDFGNHILPTLDKLNSLQNCVDKFGDITFWGDNLKRVIAENKLLAQ</sequence>
<dbReference type="InterPro" id="IPR025412">
    <property type="entry name" value="DUF4304"/>
</dbReference>